<dbReference type="InterPro" id="IPR000326">
    <property type="entry name" value="PAP2/HPO"/>
</dbReference>
<dbReference type="EMBL" id="JBJQND010000010">
    <property type="protein sequence ID" value="KAL3863812.1"/>
    <property type="molecule type" value="Genomic_DNA"/>
</dbReference>
<dbReference type="Proteomes" id="UP001634394">
    <property type="component" value="Unassembled WGS sequence"/>
</dbReference>
<comment type="similarity">
    <text evidence="2">Belongs to the PA-phosphatase related phosphoesterase family.</text>
</comment>
<name>A0ABD3VQD4_SINWO</name>
<comment type="caution">
    <text evidence="8">The sequence shown here is derived from an EMBL/GenBank/DDBJ whole genome shotgun (WGS) entry which is preliminary data.</text>
</comment>
<evidence type="ECO:0000256" key="3">
    <source>
        <dbReference type="ARBA" id="ARBA00022692"/>
    </source>
</evidence>
<sequence>MMGPNFRFRTEIIIRVILIAFFFWSDDAKPFFRKIQPEEYWLYKFPITPSYYPSWLLWITVILLPTVTIGGFWILNRDVTDLIQGYLGAILSIFLTGSITNCIKLGVGRPRPDFLARCFPDGHVQDDMKCTGNIDIVIEGYKSFPSGHSSLSFSCMVYLSLYLAGKLHCFGKAGRGSALKLCCVLFPILWATMIAVSRTADYHHHWQDVTVGSIIGTVIAFVCYRQYYPPMQRHDSHLPYKDIDYNSLPVVQDNASLSPQFSVPTGKEDLTKFR</sequence>
<dbReference type="GO" id="GO:0016020">
    <property type="term" value="C:membrane"/>
    <property type="evidence" value="ECO:0007669"/>
    <property type="project" value="UniProtKB-SubCell"/>
</dbReference>
<protein>
    <recommendedName>
        <fullName evidence="7">Phosphatidic acid phosphatase type 2/haloperoxidase domain-containing protein</fullName>
    </recommendedName>
</protein>
<dbReference type="InterPro" id="IPR036938">
    <property type="entry name" value="PAP2/HPO_sf"/>
</dbReference>
<feature type="domain" description="Phosphatidic acid phosphatase type 2/haloperoxidase" evidence="7">
    <location>
        <begin position="84"/>
        <end position="224"/>
    </location>
</feature>
<keyword evidence="5 6" id="KW-0472">Membrane</keyword>
<comment type="subcellular location">
    <subcellularLocation>
        <location evidence="1">Membrane</location>
        <topology evidence="1">Multi-pass membrane protein</topology>
    </subcellularLocation>
</comment>
<dbReference type="SMART" id="SM00014">
    <property type="entry name" value="acidPPc"/>
    <property type="match status" value="1"/>
</dbReference>
<dbReference type="InterPro" id="IPR043216">
    <property type="entry name" value="PAP-like"/>
</dbReference>
<dbReference type="EMBL" id="JBJQND010000010">
    <property type="protein sequence ID" value="KAL3863811.1"/>
    <property type="molecule type" value="Genomic_DNA"/>
</dbReference>
<organism evidence="8 9">
    <name type="scientific">Sinanodonta woodiana</name>
    <name type="common">Chinese pond mussel</name>
    <name type="synonym">Anodonta woodiana</name>
    <dbReference type="NCBI Taxonomy" id="1069815"/>
    <lineage>
        <taxon>Eukaryota</taxon>
        <taxon>Metazoa</taxon>
        <taxon>Spiralia</taxon>
        <taxon>Lophotrochozoa</taxon>
        <taxon>Mollusca</taxon>
        <taxon>Bivalvia</taxon>
        <taxon>Autobranchia</taxon>
        <taxon>Heteroconchia</taxon>
        <taxon>Palaeoheterodonta</taxon>
        <taxon>Unionida</taxon>
        <taxon>Unionoidea</taxon>
        <taxon>Unionidae</taxon>
        <taxon>Unioninae</taxon>
        <taxon>Sinanodonta</taxon>
    </lineage>
</organism>
<dbReference type="PANTHER" id="PTHR10165:SF35">
    <property type="entry name" value="RE23632P"/>
    <property type="match status" value="1"/>
</dbReference>
<evidence type="ECO:0000313" key="9">
    <source>
        <dbReference type="Proteomes" id="UP001634394"/>
    </source>
</evidence>
<feature type="transmembrane region" description="Helical" evidence="6">
    <location>
        <begin position="86"/>
        <end position="107"/>
    </location>
</feature>
<keyword evidence="3 6" id="KW-0812">Transmembrane</keyword>
<feature type="transmembrane region" description="Helical" evidence="6">
    <location>
        <begin position="177"/>
        <end position="197"/>
    </location>
</feature>
<dbReference type="CDD" id="cd03390">
    <property type="entry name" value="PAP2_containing_1_like"/>
    <property type="match status" value="1"/>
</dbReference>
<dbReference type="Pfam" id="PF01569">
    <property type="entry name" value="PAP2"/>
    <property type="match status" value="1"/>
</dbReference>
<accession>A0ABD3VQD4</accession>
<dbReference type="PANTHER" id="PTHR10165">
    <property type="entry name" value="LIPID PHOSPHATE PHOSPHATASE"/>
    <property type="match status" value="1"/>
</dbReference>
<evidence type="ECO:0000256" key="6">
    <source>
        <dbReference type="SAM" id="Phobius"/>
    </source>
</evidence>
<reference evidence="8 9" key="1">
    <citation type="submission" date="2024-11" db="EMBL/GenBank/DDBJ databases">
        <title>Chromosome-level genome assembly of the freshwater bivalve Anodonta woodiana.</title>
        <authorList>
            <person name="Chen X."/>
        </authorList>
    </citation>
    <scope>NUCLEOTIDE SEQUENCE [LARGE SCALE GENOMIC DNA]</scope>
    <source>
        <strain evidence="8">MN2024</strain>
        <tissue evidence="8">Gills</tissue>
    </source>
</reference>
<feature type="transmembrane region" description="Helical" evidence="6">
    <location>
        <begin position="209"/>
        <end position="228"/>
    </location>
</feature>
<proteinExistence type="inferred from homology"/>
<dbReference type="AlphaFoldDB" id="A0ABD3VQD4"/>
<evidence type="ECO:0000256" key="4">
    <source>
        <dbReference type="ARBA" id="ARBA00022989"/>
    </source>
</evidence>
<dbReference type="Gene3D" id="1.20.144.10">
    <property type="entry name" value="Phosphatidic acid phosphatase type 2/haloperoxidase"/>
    <property type="match status" value="1"/>
</dbReference>
<evidence type="ECO:0000256" key="2">
    <source>
        <dbReference type="ARBA" id="ARBA00008816"/>
    </source>
</evidence>
<dbReference type="SUPFAM" id="SSF48317">
    <property type="entry name" value="Acid phosphatase/Vanadium-dependent haloperoxidase"/>
    <property type="match status" value="1"/>
</dbReference>
<keyword evidence="9" id="KW-1185">Reference proteome</keyword>
<evidence type="ECO:0000259" key="7">
    <source>
        <dbReference type="SMART" id="SM00014"/>
    </source>
</evidence>
<feature type="transmembrane region" description="Helical" evidence="6">
    <location>
        <begin position="52"/>
        <end position="74"/>
    </location>
</feature>
<gene>
    <name evidence="8" type="ORF">ACJMK2_005542</name>
</gene>
<keyword evidence="4 6" id="KW-1133">Transmembrane helix</keyword>
<evidence type="ECO:0000256" key="1">
    <source>
        <dbReference type="ARBA" id="ARBA00004141"/>
    </source>
</evidence>
<evidence type="ECO:0000313" key="8">
    <source>
        <dbReference type="EMBL" id="KAL3863811.1"/>
    </source>
</evidence>
<evidence type="ECO:0000256" key="5">
    <source>
        <dbReference type="ARBA" id="ARBA00023136"/>
    </source>
</evidence>